<name>A0A7C9HT28_9GAMM</name>
<proteinExistence type="predicted"/>
<organism evidence="1 2">
    <name type="scientific">Noviluteimonas gilva</name>
    <dbReference type="NCBI Taxonomy" id="2682097"/>
    <lineage>
        <taxon>Bacteria</taxon>
        <taxon>Pseudomonadati</taxon>
        <taxon>Pseudomonadota</taxon>
        <taxon>Gammaproteobacteria</taxon>
        <taxon>Lysobacterales</taxon>
        <taxon>Lysobacteraceae</taxon>
        <taxon>Noviluteimonas</taxon>
    </lineage>
</organism>
<protein>
    <submittedName>
        <fullName evidence="1">Uncharacterized protein</fullName>
    </submittedName>
</protein>
<evidence type="ECO:0000313" key="2">
    <source>
        <dbReference type="Proteomes" id="UP000479692"/>
    </source>
</evidence>
<dbReference type="Proteomes" id="UP000479692">
    <property type="component" value="Unassembled WGS sequence"/>
</dbReference>
<reference evidence="1 2" key="1">
    <citation type="submission" date="2019-12" db="EMBL/GenBank/DDBJ databases">
        <authorList>
            <person name="Xu J."/>
        </authorList>
    </citation>
    <scope>NUCLEOTIDE SEQUENCE [LARGE SCALE GENOMIC DNA]</scope>
    <source>
        <strain evidence="1 2">HX-5-24</strain>
    </source>
</reference>
<comment type="caution">
    <text evidence="1">The sequence shown here is derived from an EMBL/GenBank/DDBJ whole genome shotgun (WGS) entry which is preliminary data.</text>
</comment>
<keyword evidence="2" id="KW-1185">Reference proteome</keyword>
<accession>A0A7C9HT28</accession>
<evidence type="ECO:0000313" key="1">
    <source>
        <dbReference type="EMBL" id="MUV14573.1"/>
    </source>
</evidence>
<sequence length="154" mass="16941">MTQDLASMKITQEIEDQVMALFAQIEALLPGLINTPDKDRSNSMGAKSERYVRATMDLANQNAGLIPPDADLAGANADLEARDRMMRITQRAKQFLDKCEDTTYALGSDLMVFSQIAYAVLKLLGKATGLDEAVKDLGHRWSRGKKKPAPANEQ</sequence>
<dbReference type="EMBL" id="WOXT01000002">
    <property type="protein sequence ID" value="MUV14573.1"/>
    <property type="molecule type" value="Genomic_DNA"/>
</dbReference>
<dbReference type="RefSeq" id="WP_156641869.1">
    <property type="nucleotide sequence ID" value="NZ_WOXT01000002.1"/>
</dbReference>
<gene>
    <name evidence="1" type="ORF">GN331_10180</name>
</gene>
<dbReference type="AlphaFoldDB" id="A0A7C9HT28"/>